<feature type="compositionally biased region" description="Basic and acidic residues" evidence="1">
    <location>
        <begin position="379"/>
        <end position="391"/>
    </location>
</feature>
<dbReference type="PANTHER" id="PTHR35204">
    <property type="entry name" value="YALI0A21131P"/>
    <property type="match status" value="1"/>
</dbReference>
<feature type="region of interest" description="Disordered" evidence="1">
    <location>
        <begin position="270"/>
        <end position="335"/>
    </location>
</feature>
<accession>A0A316W822</accession>
<evidence type="ECO:0000313" key="3">
    <source>
        <dbReference type="Proteomes" id="UP000245783"/>
    </source>
</evidence>
<dbReference type="InterPro" id="IPR038921">
    <property type="entry name" value="YOR389W-like"/>
</dbReference>
<dbReference type="EMBL" id="KZ819352">
    <property type="protein sequence ID" value="PWN46037.1"/>
    <property type="molecule type" value="Genomic_DNA"/>
</dbReference>
<dbReference type="Proteomes" id="UP000245783">
    <property type="component" value="Unassembled WGS sequence"/>
</dbReference>
<dbReference type="GeneID" id="37037427"/>
<evidence type="ECO:0000256" key="1">
    <source>
        <dbReference type="SAM" id="MobiDB-lite"/>
    </source>
</evidence>
<proteinExistence type="predicted"/>
<keyword evidence="3" id="KW-1185">Reference proteome</keyword>
<protein>
    <submittedName>
        <fullName evidence="2">Uncharacterized protein</fullName>
    </submittedName>
</protein>
<organism evidence="2 3">
    <name type="scientific">Ceraceosorus guamensis</name>
    <dbReference type="NCBI Taxonomy" id="1522189"/>
    <lineage>
        <taxon>Eukaryota</taxon>
        <taxon>Fungi</taxon>
        <taxon>Dikarya</taxon>
        <taxon>Basidiomycota</taxon>
        <taxon>Ustilaginomycotina</taxon>
        <taxon>Exobasidiomycetes</taxon>
        <taxon>Ceraceosorales</taxon>
        <taxon>Ceraceosoraceae</taxon>
        <taxon>Ceraceosorus</taxon>
    </lineage>
</organism>
<dbReference type="InParanoid" id="A0A316W822"/>
<feature type="compositionally biased region" description="Basic and acidic residues" evidence="1">
    <location>
        <begin position="301"/>
        <end position="311"/>
    </location>
</feature>
<dbReference type="AlphaFoldDB" id="A0A316W822"/>
<evidence type="ECO:0000313" key="2">
    <source>
        <dbReference type="EMBL" id="PWN46037.1"/>
    </source>
</evidence>
<dbReference type="PANTHER" id="PTHR35204:SF1">
    <property type="entry name" value="ENTEROTOXIN"/>
    <property type="match status" value="1"/>
</dbReference>
<feature type="compositionally biased region" description="Acidic residues" evidence="1">
    <location>
        <begin position="392"/>
        <end position="410"/>
    </location>
</feature>
<feature type="region of interest" description="Disordered" evidence="1">
    <location>
        <begin position="358"/>
        <end position="428"/>
    </location>
</feature>
<dbReference type="RefSeq" id="XP_025373197.1">
    <property type="nucleotide sequence ID" value="XM_025515557.1"/>
</dbReference>
<dbReference type="OrthoDB" id="10261782at2759"/>
<dbReference type="STRING" id="1522189.A0A316W822"/>
<feature type="compositionally biased region" description="Pro residues" evidence="1">
    <location>
        <begin position="272"/>
        <end position="287"/>
    </location>
</feature>
<gene>
    <name evidence="2" type="ORF">IE81DRAFT_338887</name>
</gene>
<reference evidence="2 3" key="1">
    <citation type="journal article" date="2018" name="Mol. Biol. Evol.">
        <title>Broad Genomic Sampling Reveals a Smut Pathogenic Ancestry of the Fungal Clade Ustilaginomycotina.</title>
        <authorList>
            <person name="Kijpornyongpan T."/>
            <person name="Mondo S.J."/>
            <person name="Barry K."/>
            <person name="Sandor L."/>
            <person name="Lee J."/>
            <person name="Lipzen A."/>
            <person name="Pangilinan J."/>
            <person name="LaButti K."/>
            <person name="Hainaut M."/>
            <person name="Henrissat B."/>
            <person name="Grigoriev I.V."/>
            <person name="Spatafora J.W."/>
            <person name="Aime M.C."/>
        </authorList>
    </citation>
    <scope>NUCLEOTIDE SEQUENCE [LARGE SCALE GENOMIC DNA]</scope>
    <source>
        <strain evidence="2 3">MCA 4658</strain>
    </source>
</reference>
<name>A0A316W822_9BASI</name>
<feature type="compositionally biased region" description="Basic and acidic residues" evidence="1">
    <location>
        <begin position="358"/>
        <end position="369"/>
    </location>
</feature>
<feature type="compositionally biased region" description="Basic and acidic residues" evidence="1">
    <location>
        <begin position="411"/>
        <end position="428"/>
    </location>
</feature>
<sequence>MRNHRIWGQISQHDAELWQTAVAENVEIWHRTHEPRILAWYRRPKVRLEADWSEKARGVQEHWGMRLESLARLLQDATMSLYQQHNASTRAATPIAKAPAAAAIFAEVTRVVEEINVLTYSLLAHALIGPTVPWPLSTASSDTDPTRVEWKTGLLERCAGESLTANTSRTGGEGPTSSLWNAAILSTQKALCYMTIELFDETLSRRFEAARPEALDAQNTHDAGWLRRWRGRLDTLRSELEWSSWDTCPETCGADSFCYIPSWPLSMFMSAGPPPGPPPDDPGPGGPNSPSDGGSVGGCVQHRDGVESPEMHHKHTAQQHSGRPGAEKRLPHHPGARNGVLFWRHLVPRWALKMATSERGHPQNMYKEHAHSHRPIWKANEEREVPDGVDKDEYEEEESEDEDDDEEDQEEPARCIDWKEWSTRHASF</sequence>